<dbReference type="InterPro" id="IPR011576">
    <property type="entry name" value="Pyridox_Oxase_N"/>
</dbReference>
<dbReference type="Gene3D" id="2.30.110.10">
    <property type="entry name" value="Electron Transport, Fmn-binding Protein, Chain A"/>
    <property type="match status" value="1"/>
</dbReference>
<dbReference type="AlphaFoldDB" id="A0A0W0GKQ5"/>
<dbReference type="RefSeq" id="WP_058437579.1">
    <property type="nucleotide sequence ID" value="NZ_KQ758903.1"/>
</dbReference>
<name>A0A0W0GKQ5_9CHLR</name>
<evidence type="ECO:0000313" key="2">
    <source>
        <dbReference type="EMBL" id="KTB49124.1"/>
    </source>
</evidence>
<dbReference type="Proteomes" id="UP000053947">
    <property type="component" value="Unassembled WGS sequence"/>
</dbReference>
<gene>
    <name evidence="2" type="ORF">DEALK_00360</name>
</gene>
<feature type="domain" description="Pyridoxamine 5'-phosphate oxidase N-terminal" evidence="1">
    <location>
        <begin position="19"/>
        <end position="112"/>
    </location>
</feature>
<dbReference type="SUPFAM" id="SSF50475">
    <property type="entry name" value="FMN-binding split barrel"/>
    <property type="match status" value="1"/>
</dbReference>
<accession>A0A0W0GKQ5</accession>
<organism evidence="2 3">
    <name type="scientific">Dehalogenimonas alkenigignens</name>
    <dbReference type="NCBI Taxonomy" id="1217799"/>
    <lineage>
        <taxon>Bacteria</taxon>
        <taxon>Bacillati</taxon>
        <taxon>Chloroflexota</taxon>
        <taxon>Dehalococcoidia</taxon>
        <taxon>Dehalococcoidales</taxon>
        <taxon>Dehalococcoidaceae</taxon>
        <taxon>Dehalogenimonas</taxon>
    </lineage>
</organism>
<dbReference type="EMBL" id="LFDV01000001">
    <property type="protein sequence ID" value="KTB49124.1"/>
    <property type="molecule type" value="Genomic_DNA"/>
</dbReference>
<reference evidence="2 3" key="1">
    <citation type="submission" date="2015-06" db="EMBL/GenBank/DDBJ databases">
        <title>Genome sequence of the organohalide-respiring Dehalogenimonas alkenigignens type strain (IP3-3T).</title>
        <authorList>
            <person name="Key T.A."/>
            <person name="Richmond D.P."/>
            <person name="Bowman K.S."/>
            <person name="Cho Y.-J."/>
            <person name="Chun J."/>
            <person name="da Costa M.S."/>
            <person name="Rainey F.A."/>
            <person name="Moe W.M."/>
        </authorList>
    </citation>
    <scope>NUCLEOTIDE SEQUENCE [LARGE SCALE GENOMIC DNA]</scope>
    <source>
        <strain evidence="2 3">IP3-3</strain>
    </source>
</reference>
<evidence type="ECO:0000259" key="1">
    <source>
        <dbReference type="Pfam" id="PF01243"/>
    </source>
</evidence>
<sequence>MAKMPKEVIDLFQDASVPKMVATVDKKGELNVTPKTSMTAVDAETLAFADLYGKTTRTFKNLEETKKVAIVAVKIPIAPPFTTIQVKGTFQKYETSGPLFDKFAEGLKKAMGVDITGVGVVHVDSIFSQAPQDKGKKLA</sequence>
<comment type="caution">
    <text evidence="2">The sequence shown here is derived from an EMBL/GenBank/DDBJ whole genome shotgun (WGS) entry which is preliminary data.</text>
</comment>
<dbReference type="PANTHER" id="PTHR40660:SF1">
    <property type="entry name" value="5'-PHOSPHATE OXIDASE PUTATIVE DOMAIN-CONTAINING PROTEIN-RELATED"/>
    <property type="match status" value="1"/>
</dbReference>
<dbReference type="STRING" id="1217799.DEALK_00360"/>
<keyword evidence="3" id="KW-1185">Reference proteome</keyword>
<protein>
    <submittedName>
        <fullName evidence="2">Putative flavin-nucleotide-binding protein</fullName>
    </submittedName>
</protein>
<dbReference type="PANTHER" id="PTHR40660">
    <property type="entry name" value="5'-PHOSPHATE OXIDASE PUTATIVE DOMAIN-CONTAINING PROTEIN-RELATED"/>
    <property type="match status" value="1"/>
</dbReference>
<dbReference type="Pfam" id="PF01243">
    <property type="entry name" value="PNPOx_N"/>
    <property type="match status" value="1"/>
</dbReference>
<dbReference type="OrthoDB" id="5340198at2"/>
<proteinExistence type="predicted"/>
<evidence type="ECO:0000313" key="3">
    <source>
        <dbReference type="Proteomes" id="UP000053947"/>
    </source>
</evidence>
<dbReference type="InterPro" id="IPR012349">
    <property type="entry name" value="Split_barrel_FMN-bd"/>
</dbReference>
<dbReference type="PATRIC" id="fig|1217799.6.peg.35"/>